<proteinExistence type="predicted"/>
<accession>A0A4Z2FJU1</accession>
<feature type="compositionally biased region" description="Basic and acidic residues" evidence="1">
    <location>
        <begin position="161"/>
        <end position="182"/>
    </location>
</feature>
<keyword evidence="3" id="KW-1185">Reference proteome</keyword>
<organism evidence="2 3">
    <name type="scientific">Liparis tanakae</name>
    <name type="common">Tanaka's snailfish</name>
    <dbReference type="NCBI Taxonomy" id="230148"/>
    <lineage>
        <taxon>Eukaryota</taxon>
        <taxon>Metazoa</taxon>
        <taxon>Chordata</taxon>
        <taxon>Craniata</taxon>
        <taxon>Vertebrata</taxon>
        <taxon>Euteleostomi</taxon>
        <taxon>Actinopterygii</taxon>
        <taxon>Neopterygii</taxon>
        <taxon>Teleostei</taxon>
        <taxon>Neoteleostei</taxon>
        <taxon>Acanthomorphata</taxon>
        <taxon>Eupercaria</taxon>
        <taxon>Perciformes</taxon>
        <taxon>Cottioidei</taxon>
        <taxon>Cottales</taxon>
        <taxon>Liparidae</taxon>
        <taxon>Liparis</taxon>
    </lineage>
</organism>
<sequence length="210" mass="23664">MNWMALDPKSPENTQVVLEEKNTFLQMSSTLKTKDQLDEGNALTESLCRWKQRVTALTQEKTSLQRELHTAQRQIKHQLVLEEEKNSLQMELHTAQHQFKDQLVLEEEKNSLQMELHTAQHQVGRLLSPPATDRSLRSSHDETTGGCPGGGSFSAFPLQNSDEKSGSCSGERRYPSLEKDGGGEQFRPSSCRCRALEAERRGGGWRAQEG</sequence>
<evidence type="ECO:0000313" key="2">
    <source>
        <dbReference type="EMBL" id="TNN41419.1"/>
    </source>
</evidence>
<dbReference type="AlphaFoldDB" id="A0A4Z2FJU1"/>
<comment type="caution">
    <text evidence="2">The sequence shown here is derived from an EMBL/GenBank/DDBJ whole genome shotgun (WGS) entry which is preliminary data.</text>
</comment>
<feature type="compositionally biased region" description="Basic and acidic residues" evidence="1">
    <location>
        <begin position="134"/>
        <end position="143"/>
    </location>
</feature>
<evidence type="ECO:0000313" key="3">
    <source>
        <dbReference type="Proteomes" id="UP000314294"/>
    </source>
</evidence>
<reference evidence="2 3" key="1">
    <citation type="submission" date="2019-03" db="EMBL/GenBank/DDBJ databases">
        <title>First draft genome of Liparis tanakae, snailfish: a comprehensive survey of snailfish specific genes.</title>
        <authorList>
            <person name="Kim W."/>
            <person name="Song I."/>
            <person name="Jeong J.-H."/>
            <person name="Kim D."/>
            <person name="Kim S."/>
            <person name="Ryu S."/>
            <person name="Song J.Y."/>
            <person name="Lee S.K."/>
        </authorList>
    </citation>
    <scope>NUCLEOTIDE SEQUENCE [LARGE SCALE GENOMIC DNA]</scope>
    <source>
        <tissue evidence="2">Muscle</tissue>
    </source>
</reference>
<protein>
    <submittedName>
        <fullName evidence="2">Uncharacterized protein</fullName>
    </submittedName>
</protein>
<gene>
    <name evidence="2" type="ORF">EYF80_048421</name>
</gene>
<name>A0A4Z2FJU1_9TELE</name>
<dbReference type="Proteomes" id="UP000314294">
    <property type="component" value="Unassembled WGS sequence"/>
</dbReference>
<feature type="region of interest" description="Disordered" evidence="1">
    <location>
        <begin position="129"/>
        <end position="210"/>
    </location>
</feature>
<dbReference type="EMBL" id="SRLO01001110">
    <property type="protein sequence ID" value="TNN41419.1"/>
    <property type="molecule type" value="Genomic_DNA"/>
</dbReference>
<feature type="compositionally biased region" description="Basic and acidic residues" evidence="1">
    <location>
        <begin position="194"/>
        <end position="210"/>
    </location>
</feature>
<evidence type="ECO:0000256" key="1">
    <source>
        <dbReference type="SAM" id="MobiDB-lite"/>
    </source>
</evidence>